<reference evidence="7 8" key="1">
    <citation type="journal article" date="2023" name="bioRxiv">
        <title>High-quality genome assemblies of four members of thePodospora anserinaspecies complex.</title>
        <authorList>
            <person name="Ament-Velasquez S.L."/>
            <person name="Vogan A.A."/>
            <person name="Wallerman O."/>
            <person name="Hartmann F."/>
            <person name="Gautier V."/>
            <person name="Silar P."/>
            <person name="Giraud T."/>
            <person name="Johannesson H."/>
        </authorList>
    </citation>
    <scope>NUCLEOTIDE SEQUENCE [LARGE SCALE GENOMIC DNA]</scope>
    <source>
        <strain evidence="7 8">CBS 112042</strain>
    </source>
</reference>
<proteinExistence type="predicted"/>
<keyword evidence="2 4" id="KW-0863">Zinc-finger</keyword>
<evidence type="ECO:0000313" key="8">
    <source>
        <dbReference type="Proteomes" id="UP001322138"/>
    </source>
</evidence>
<dbReference type="InterPro" id="IPR000306">
    <property type="entry name" value="Znf_FYVE"/>
</dbReference>
<evidence type="ECO:0000256" key="3">
    <source>
        <dbReference type="ARBA" id="ARBA00022833"/>
    </source>
</evidence>
<name>A0ABR0F896_9PEZI</name>
<comment type="caution">
    <text evidence="7">The sequence shown here is derived from an EMBL/GenBank/DDBJ whole genome shotgun (WGS) entry which is preliminary data.</text>
</comment>
<dbReference type="InterPro" id="IPR011011">
    <property type="entry name" value="Znf_FYVE_PHD"/>
</dbReference>
<dbReference type="SUPFAM" id="SSF57903">
    <property type="entry name" value="FYVE/PHD zinc finger"/>
    <property type="match status" value="1"/>
</dbReference>
<dbReference type="InterPro" id="IPR017455">
    <property type="entry name" value="Znf_FYVE-rel"/>
</dbReference>
<feature type="compositionally biased region" description="Low complexity" evidence="5">
    <location>
        <begin position="25"/>
        <end position="35"/>
    </location>
</feature>
<feature type="compositionally biased region" description="Basic and acidic residues" evidence="5">
    <location>
        <begin position="106"/>
        <end position="121"/>
    </location>
</feature>
<feature type="compositionally biased region" description="Low complexity" evidence="5">
    <location>
        <begin position="1"/>
        <end position="18"/>
    </location>
</feature>
<dbReference type="InterPro" id="IPR052113">
    <property type="entry name" value="FYVE-type_Zinc_Finger"/>
</dbReference>
<evidence type="ECO:0000256" key="2">
    <source>
        <dbReference type="ARBA" id="ARBA00022771"/>
    </source>
</evidence>
<dbReference type="RefSeq" id="XP_062728260.1">
    <property type="nucleotide sequence ID" value="XM_062882244.1"/>
</dbReference>
<evidence type="ECO:0000256" key="4">
    <source>
        <dbReference type="PROSITE-ProRule" id="PRU00091"/>
    </source>
</evidence>
<evidence type="ECO:0000259" key="6">
    <source>
        <dbReference type="PROSITE" id="PS50178"/>
    </source>
</evidence>
<keyword evidence="8" id="KW-1185">Reference proteome</keyword>
<evidence type="ECO:0000256" key="5">
    <source>
        <dbReference type="SAM" id="MobiDB-lite"/>
    </source>
</evidence>
<dbReference type="EMBL" id="JAFFGZ010000009">
    <property type="protein sequence ID" value="KAK4639284.1"/>
    <property type="molecule type" value="Genomic_DNA"/>
</dbReference>
<protein>
    <recommendedName>
        <fullName evidence="6">FYVE-type domain-containing protein</fullName>
    </recommendedName>
</protein>
<dbReference type="InterPro" id="IPR013083">
    <property type="entry name" value="Znf_RING/FYVE/PHD"/>
</dbReference>
<dbReference type="CDD" id="cd15760">
    <property type="entry name" value="FYVE_scVPS27p_like"/>
    <property type="match status" value="1"/>
</dbReference>
<feature type="region of interest" description="Disordered" evidence="5">
    <location>
        <begin position="1"/>
        <end position="81"/>
    </location>
</feature>
<evidence type="ECO:0000256" key="1">
    <source>
        <dbReference type="ARBA" id="ARBA00022723"/>
    </source>
</evidence>
<sequence>MATDFIMPQMPIQQQQPQAHHFYSQPQQQQQQQQPYRAQQHSGFQLAPIATPYQPSTQHNTQVSPLSTSGNSPTSPKNYMTRQIRPLYVPAVLRPTEFPSKVPARPKSEHEPESPEEEPLRHSNSFMSLGGLSGGLSASLGLTRRSTGDSAKYVDGTWNLDLFPNPTGTPTRKHWKLDQDALICDHATCKKSFNTFTRRHHCRRCGNIFCGAHSDYQIPLDQDANYNPRGVPSRACAHCFNQFRAWRSRANSQSSSKGSSDGGNAPETPVTPTAAAPVAAIAPGLMRPLQARVAEVAHSVPRDWNWSTF</sequence>
<dbReference type="PROSITE" id="PS50178">
    <property type="entry name" value="ZF_FYVE"/>
    <property type="match status" value="1"/>
</dbReference>
<accession>A0ABR0F896</accession>
<keyword evidence="3" id="KW-0862">Zinc</keyword>
<dbReference type="PANTHER" id="PTHR39490:SF8">
    <property type="entry name" value="ZINC FINGER FYVE DOMAIN-CONTAINING PROTEIN 21"/>
    <property type="match status" value="1"/>
</dbReference>
<gene>
    <name evidence="7" type="ORF">QC761_706900</name>
</gene>
<dbReference type="Proteomes" id="UP001322138">
    <property type="component" value="Unassembled WGS sequence"/>
</dbReference>
<feature type="domain" description="FYVE-type" evidence="6">
    <location>
        <begin position="189"/>
        <end position="244"/>
    </location>
</feature>
<dbReference type="GeneID" id="87901726"/>
<dbReference type="Gene3D" id="3.30.40.10">
    <property type="entry name" value="Zinc/RING finger domain, C3HC4 (zinc finger)"/>
    <property type="match status" value="1"/>
</dbReference>
<dbReference type="Pfam" id="PF01363">
    <property type="entry name" value="FYVE"/>
    <property type="match status" value="1"/>
</dbReference>
<feature type="region of interest" description="Disordered" evidence="5">
    <location>
        <begin position="98"/>
        <end position="128"/>
    </location>
</feature>
<dbReference type="PANTHER" id="PTHR39490">
    <property type="entry name" value="ARRESTIN DOMAIN-CONTAINING PROTEIN D"/>
    <property type="match status" value="1"/>
</dbReference>
<feature type="compositionally biased region" description="Polar residues" evidence="5">
    <location>
        <begin position="53"/>
        <end position="81"/>
    </location>
</feature>
<organism evidence="7 8">
    <name type="scientific">Podospora bellae-mahoneyi</name>
    <dbReference type="NCBI Taxonomy" id="2093777"/>
    <lineage>
        <taxon>Eukaryota</taxon>
        <taxon>Fungi</taxon>
        <taxon>Dikarya</taxon>
        <taxon>Ascomycota</taxon>
        <taxon>Pezizomycotina</taxon>
        <taxon>Sordariomycetes</taxon>
        <taxon>Sordariomycetidae</taxon>
        <taxon>Sordariales</taxon>
        <taxon>Podosporaceae</taxon>
        <taxon>Podospora</taxon>
    </lineage>
</organism>
<evidence type="ECO:0000313" key="7">
    <source>
        <dbReference type="EMBL" id="KAK4639284.1"/>
    </source>
</evidence>
<dbReference type="SMART" id="SM00064">
    <property type="entry name" value="FYVE"/>
    <property type="match status" value="1"/>
</dbReference>
<keyword evidence="1" id="KW-0479">Metal-binding</keyword>
<feature type="region of interest" description="Disordered" evidence="5">
    <location>
        <begin position="250"/>
        <end position="271"/>
    </location>
</feature>